<accession>A0A6J2PQX0</accession>
<keyword evidence="3" id="KW-1185">Reference proteome</keyword>
<protein>
    <submittedName>
        <fullName evidence="4">Uncharacterized protein LOC115008850</fullName>
    </submittedName>
</protein>
<name>A0A6J2PQX0_COTGO</name>
<reference evidence="4" key="1">
    <citation type="submission" date="2025-08" db="UniProtKB">
        <authorList>
            <consortium name="RefSeq"/>
        </authorList>
    </citation>
    <scope>IDENTIFICATION</scope>
</reference>
<evidence type="ECO:0000256" key="2">
    <source>
        <dbReference type="SAM" id="Phobius"/>
    </source>
</evidence>
<keyword evidence="2" id="KW-1133">Transmembrane helix</keyword>
<feature type="compositionally biased region" description="Pro residues" evidence="1">
    <location>
        <begin position="87"/>
        <end position="99"/>
    </location>
</feature>
<gene>
    <name evidence="4" type="primary">LOC115008850</name>
</gene>
<dbReference type="RefSeq" id="XP_029288563.1">
    <property type="nucleotide sequence ID" value="XM_029432703.1"/>
</dbReference>
<proteinExistence type="predicted"/>
<dbReference type="AlphaFoldDB" id="A0A6J2PQX0"/>
<dbReference type="InParanoid" id="A0A6J2PQX0"/>
<feature type="region of interest" description="Disordered" evidence="1">
    <location>
        <begin position="74"/>
        <end position="195"/>
    </location>
</feature>
<evidence type="ECO:0000256" key="1">
    <source>
        <dbReference type="SAM" id="MobiDB-lite"/>
    </source>
</evidence>
<dbReference type="GeneID" id="115008850"/>
<organism evidence="3 4">
    <name type="scientific">Cottoperca gobio</name>
    <name type="common">Frogmouth</name>
    <name type="synonym">Aphritis gobio</name>
    <dbReference type="NCBI Taxonomy" id="56716"/>
    <lineage>
        <taxon>Eukaryota</taxon>
        <taxon>Metazoa</taxon>
        <taxon>Chordata</taxon>
        <taxon>Craniata</taxon>
        <taxon>Vertebrata</taxon>
        <taxon>Euteleostomi</taxon>
        <taxon>Actinopterygii</taxon>
        <taxon>Neopterygii</taxon>
        <taxon>Teleostei</taxon>
        <taxon>Neoteleostei</taxon>
        <taxon>Acanthomorphata</taxon>
        <taxon>Eupercaria</taxon>
        <taxon>Perciformes</taxon>
        <taxon>Notothenioidei</taxon>
        <taxon>Bovichtidae</taxon>
        <taxon>Cottoperca</taxon>
    </lineage>
</organism>
<keyword evidence="2" id="KW-0812">Transmembrane</keyword>
<dbReference type="KEGG" id="cgob:115008850"/>
<sequence length="313" mass="34453">MDSADIMNDELHNLTYTLIIIFGEWTRNPCWRMRQAVPRLARKEVAKKPEMKSLLPEWLQDFVYTPLCQPNLADPSAPLPSAELRQPPSPFAQPLPPVGPHQTPVPETFLGTRLALGGPRSLQGTSRSWRKRPRPRQTPVSAARPQQHQVPAAGLRQHPVSTAGPQQPPVPHGPRQSPVSADGPRQPPVPIAGSLQTSAPAAAGPLFPRGSWETAGASRPQLYPSCPSRPQPLCSLAGVILVCVFQFYLLLCIFASFYKIKLSFCYNLVQCTAFGSSSFPHHDIFRNFLRVSCALQIPGETSHQEKLAGNIFQ</sequence>
<dbReference type="Proteomes" id="UP000504630">
    <property type="component" value="Chromosome 5"/>
</dbReference>
<evidence type="ECO:0000313" key="3">
    <source>
        <dbReference type="Proteomes" id="UP000504630"/>
    </source>
</evidence>
<feature type="transmembrane region" description="Helical" evidence="2">
    <location>
        <begin position="236"/>
        <end position="258"/>
    </location>
</feature>
<keyword evidence="2" id="KW-0472">Membrane</keyword>
<evidence type="ECO:0000313" key="4">
    <source>
        <dbReference type="RefSeq" id="XP_029288563.1"/>
    </source>
</evidence>
<feature type="compositionally biased region" description="Polar residues" evidence="1">
    <location>
        <begin position="138"/>
        <end position="149"/>
    </location>
</feature>